<keyword evidence="1" id="KW-0732">Signal</keyword>
<sequence length="189" mass="20593">MQSLTNLVLLASAVAPVFSAAIVPLQKKSVLHIAAELDAGISFDSKVIDSDSYNTFISTEVVLLEGTDKRQDADPDRNSTIPDAVFTLQCTDDGFRGDCLVFGAKPGACVSYFDFQAANSTEISDRFNNNVRSLSVNTGGKCSWYLYEGCNDKGDDRGLTSSYNYNLAVPAEGDPRTVEYENQITSWRC</sequence>
<dbReference type="Gene3D" id="2.60.20.10">
    <property type="entry name" value="Crystallins"/>
    <property type="match status" value="1"/>
</dbReference>
<organism evidence="2 3">
    <name type="scientific">Diaporthe australafricana</name>
    <dbReference type="NCBI Taxonomy" id="127596"/>
    <lineage>
        <taxon>Eukaryota</taxon>
        <taxon>Fungi</taxon>
        <taxon>Dikarya</taxon>
        <taxon>Ascomycota</taxon>
        <taxon>Pezizomycotina</taxon>
        <taxon>Sordariomycetes</taxon>
        <taxon>Sordariomycetidae</taxon>
        <taxon>Diaporthales</taxon>
        <taxon>Diaporthaceae</taxon>
        <taxon>Diaporthe</taxon>
    </lineage>
</organism>
<evidence type="ECO:0000313" key="3">
    <source>
        <dbReference type="Proteomes" id="UP001583177"/>
    </source>
</evidence>
<dbReference type="Proteomes" id="UP001583177">
    <property type="component" value="Unassembled WGS sequence"/>
</dbReference>
<feature type="signal peptide" evidence="1">
    <location>
        <begin position="1"/>
        <end position="19"/>
    </location>
</feature>
<reference evidence="2 3" key="1">
    <citation type="journal article" date="2024" name="IMA Fungus">
        <title>IMA Genome - F19 : A genome assembly and annotation guide to empower mycologists, including annotated draft genome sequences of Ceratocystis pirilliformis, Diaporthe australafricana, Fusarium ophioides, Paecilomyces lecythidis, and Sporothrix stenoceras.</title>
        <authorList>
            <person name="Aylward J."/>
            <person name="Wilson A.M."/>
            <person name="Visagie C.M."/>
            <person name="Spraker J."/>
            <person name="Barnes I."/>
            <person name="Buitendag C."/>
            <person name="Ceriani C."/>
            <person name="Del Mar Angel L."/>
            <person name="du Plessis D."/>
            <person name="Fuchs T."/>
            <person name="Gasser K."/>
            <person name="Kramer D."/>
            <person name="Li W."/>
            <person name="Munsamy K."/>
            <person name="Piso A."/>
            <person name="Price J.L."/>
            <person name="Sonnekus B."/>
            <person name="Thomas C."/>
            <person name="van der Nest A."/>
            <person name="van Dijk A."/>
            <person name="van Heerden A."/>
            <person name="van Vuuren N."/>
            <person name="Yilmaz N."/>
            <person name="Duong T.A."/>
            <person name="van der Merwe N.A."/>
            <person name="Wingfield M.J."/>
            <person name="Wingfield B.D."/>
        </authorList>
    </citation>
    <scope>NUCLEOTIDE SEQUENCE [LARGE SCALE GENOMIC DNA]</scope>
    <source>
        <strain evidence="2 3">CMW 18300</strain>
    </source>
</reference>
<comment type="caution">
    <text evidence="2">The sequence shown here is derived from an EMBL/GenBank/DDBJ whole genome shotgun (WGS) entry which is preliminary data.</text>
</comment>
<gene>
    <name evidence="2" type="ORF">Daus18300_003171</name>
</gene>
<proteinExistence type="predicted"/>
<feature type="chain" id="PRO_5046424807" evidence="1">
    <location>
        <begin position="20"/>
        <end position="189"/>
    </location>
</feature>
<accession>A0ABR3XHJ3</accession>
<dbReference type="EMBL" id="JAWRVE010000019">
    <property type="protein sequence ID" value="KAL1875432.1"/>
    <property type="molecule type" value="Genomic_DNA"/>
</dbReference>
<name>A0ABR3XHJ3_9PEZI</name>
<evidence type="ECO:0000256" key="1">
    <source>
        <dbReference type="SAM" id="SignalP"/>
    </source>
</evidence>
<evidence type="ECO:0000313" key="2">
    <source>
        <dbReference type="EMBL" id="KAL1875432.1"/>
    </source>
</evidence>
<keyword evidence="3" id="KW-1185">Reference proteome</keyword>
<protein>
    <submittedName>
        <fullName evidence="2">Uncharacterized protein</fullName>
    </submittedName>
</protein>